<dbReference type="Gene3D" id="3.40.50.2000">
    <property type="entry name" value="Glycogen Phosphorylase B"/>
    <property type="match status" value="2"/>
</dbReference>
<dbReference type="PANTHER" id="PTHR45947:SF3">
    <property type="entry name" value="SULFOQUINOVOSYL TRANSFERASE SQD2"/>
    <property type="match status" value="1"/>
</dbReference>
<dbReference type="Pfam" id="PF13439">
    <property type="entry name" value="Glyco_transf_4"/>
    <property type="match status" value="1"/>
</dbReference>
<dbReference type="InterPro" id="IPR001296">
    <property type="entry name" value="Glyco_trans_1"/>
</dbReference>
<feature type="domain" description="Glycosyltransferase subfamily 4-like N-terminal" evidence="2">
    <location>
        <begin position="20"/>
        <end position="181"/>
    </location>
</feature>
<dbReference type="EMBL" id="AM114193">
    <property type="protein sequence ID" value="CAJ35479.1"/>
    <property type="molecule type" value="Genomic_DNA"/>
</dbReference>
<dbReference type="CAZy" id="GT4">
    <property type="family name" value="Glycosyltransferase Family 4"/>
</dbReference>
<keyword evidence="4" id="KW-1185">Reference proteome</keyword>
<dbReference type="InterPro" id="IPR050194">
    <property type="entry name" value="Glycosyltransferase_grp1"/>
</dbReference>
<keyword evidence="3" id="KW-0808">Transferase</keyword>
<dbReference type="STRING" id="351160.LRC544"/>
<evidence type="ECO:0000313" key="3">
    <source>
        <dbReference type="EMBL" id="CAJ35479.1"/>
    </source>
</evidence>
<dbReference type="GeneID" id="25397334"/>
<dbReference type="KEGG" id="rci:LRC544"/>
<reference evidence="3 4" key="1">
    <citation type="journal article" date="2006" name="Science">
        <title>Genome of rice cluster I archaea -- the key methane producers in the rice rhizosphere.</title>
        <authorList>
            <person name="Erkel C."/>
            <person name="Kube M."/>
            <person name="Reinhardt R."/>
            <person name="Liesack W."/>
        </authorList>
    </citation>
    <scope>NUCLEOTIDE SEQUENCE [LARGE SCALE GENOMIC DNA]</scope>
    <source>
        <strain evidence="4">DSM 22066 / NBRC 105507 / MRE50</strain>
    </source>
</reference>
<dbReference type="AlphaFoldDB" id="Q0W814"/>
<name>Q0W814_METAR</name>
<dbReference type="CDD" id="cd03801">
    <property type="entry name" value="GT4_PimA-like"/>
    <property type="match status" value="1"/>
</dbReference>
<dbReference type="Proteomes" id="UP000000663">
    <property type="component" value="Chromosome"/>
</dbReference>
<dbReference type="OrthoDB" id="109596at2157"/>
<dbReference type="EC" id="2.4.1.-" evidence="3"/>
<dbReference type="PANTHER" id="PTHR45947">
    <property type="entry name" value="SULFOQUINOVOSYL TRANSFERASE SQD2"/>
    <property type="match status" value="1"/>
</dbReference>
<gene>
    <name evidence="3" type="ORF">LRC544</name>
</gene>
<dbReference type="GO" id="GO:0016757">
    <property type="term" value="F:glycosyltransferase activity"/>
    <property type="evidence" value="ECO:0007669"/>
    <property type="project" value="UniProtKB-KW"/>
</dbReference>
<evidence type="ECO:0000259" key="1">
    <source>
        <dbReference type="Pfam" id="PF00534"/>
    </source>
</evidence>
<organism evidence="3 4">
    <name type="scientific">Methanocella arvoryzae (strain DSM 22066 / NBRC 105507 / MRE50)</name>
    <dbReference type="NCBI Taxonomy" id="351160"/>
    <lineage>
        <taxon>Archaea</taxon>
        <taxon>Methanobacteriati</taxon>
        <taxon>Methanobacteriota</taxon>
        <taxon>Stenosarchaea group</taxon>
        <taxon>Methanomicrobia</taxon>
        <taxon>Methanocellales</taxon>
        <taxon>Methanocellaceae</taxon>
        <taxon>Methanocella</taxon>
    </lineage>
</organism>
<dbReference type="eggNOG" id="arCOG01403">
    <property type="taxonomic scope" value="Archaea"/>
</dbReference>
<accession>Q0W814</accession>
<feature type="domain" description="Glycosyl transferase family 1" evidence="1">
    <location>
        <begin position="191"/>
        <end position="355"/>
    </location>
</feature>
<sequence>MKIGIVVPYFTPYVRGNEYGLADGLARLGQDVTVLTSTGKAPREKMLKTDYRTENSEPFKVRYLRTLVDLGELPLTPSILGEIRRGGYDVLLLQEDYQPICHLASFAARMSGIPTVLSTERTYFPAGFKRLVLGGFDLTLNAYTRKSATVYTAHCNAARAFAEEHLRVPAGRMRVVNVGVDSGIFRPTEGKTPLTEGKFKILTVARLHPYKGLDTLIRAMQIVVKKAPGAVLYIMGRGPQADELKMLAADLGVSDVVRFVETPVPNTEMPAVYSSADLYVQPSVVEPYGIAVLEAMACGKPTVCSDIGGMRDTVAHGETGFLVPPSDPEALAEKIVLLAGNRERVAEMGTAARKRIVEKFDWPVIAMQYLEIAREIAGRSGK</sequence>
<protein>
    <submittedName>
        <fullName evidence="3">Glycosyltransferase (Group 1)</fullName>
        <ecNumber evidence="3">2.4.1.-</ecNumber>
    </submittedName>
</protein>
<dbReference type="Pfam" id="PF00534">
    <property type="entry name" value="Glycos_transf_1"/>
    <property type="match status" value="1"/>
</dbReference>
<proteinExistence type="predicted"/>
<dbReference type="RefSeq" id="WP_012037015.1">
    <property type="nucleotide sequence ID" value="NC_009464.1"/>
</dbReference>
<dbReference type="SUPFAM" id="SSF53756">
    <property type="entry name" value="UDP-Glycosyltransferase/glycogen phosphorylase"/>
    <property type="match status" value="1"/>
</dbReference>
<evidence type="ECO:0000259" key="2">
    <source>
        <dbReference type="Pfam" id="PF13439"/>
    </source>
</evidence>
<keyword evidence="3" id="KW-0328">Glycosyltransferase</keyword>
<evidence type="ECO:0000313" key="4">
    <source>
        <dbReference type="Proteomes" id="UP000000663"/>
    </source>
</evidence>
<dbReference type="InterPro" id="IPR028098">
    <property type="entry name" value="Glyco_trans_4-like_N"/>
</dbReference>